<organism evidence="1 2">
    <name type="scientific">Mycena pura</name>
    <dbReference type="NCBI Taxonomy" id="153505"/>
    <lineage>
        <taxon>Eukaryota</taxon>
        <taxon>Fungi</taxon>
        <taxon>Dikarya</taxon>
        <taxon>Basidiomycota</taxon>
        <taxon>Agaricomycotina</taxon>
        <taxon>Agaricomycetes</taxon>
        <taxon>Agaricomycetidae</taxon>
        <taxon>Agaricales</taxon>
        <taxon>Marasmiineae</taxon>
        <taxon>Mycenaceae</taxon>
        <taxon>Mycena</taxon>
    </lineage>
</organism>
<dbReference type="AlphaFoldDB" id="A0AAD6UML3"/>
<dbReference type="Gene3D" id="3.40.50.150">
    <property type="entry name" value="Vaccinia Virus protein VP39"/>
    <property type="match status" value="1"/>
</dbReference>
<dbReference type="PANTHER" id="PTHR43591">
    <property type="entry name" value="METHYLTRANSFERASE"/>
    <property type="match status" value="1"/>
</dbReference>
<keyword evidence="2" id="KW-1185">Reference proteome</keyword>
<sequence>MGESVYTLKTARERTEKNRLDELHMALREYMSNQPSFAPQIYSAMPRRILELGCGSGAWAIDAASDFPDTEVVAVDLSPTLEGVPLPKNINFQIVDATQPFRFDQKSFDVVHSRFVLMHLPNVKDVMERAAQLVKPGGWVVFEDMNNRRVIETATPVVSRVMNLWAGIAEARGADAHIGKKMEAIVRDTGLFSEIHAKKIVMPLCNRSSASPAMMRLAAAFRATMQRVAVDWSQRFSAEGISKEVAEQFDIELDADSPEVQHEIYFVWARRTVE</sequence>
<evidence type="ECO:0000313" key="1">
    <source>
        <dbReference type="EMBL" id="KAJ7190865.1"/>
    </source>
</evidence>
<dbReference type="GO" id="GO:0032259">
    <property type="term" value="P:methylation"/>
    <property type="evidence" value="ECO:0007669"/>
    <property type="project" value="UniProtKB-KW"/>
</dbReference>
<dbReference type="CDD" id="cd02440">
    <property type="entry name" value="AdoMet_MTases"/>
    <property type="match status" value="1"/>
</dbReference>
<dbReference type="Proteomes" id="UP001219525">
    <property type="component" value="Unassembled WGS sequence"/>
</dbReference>
<gene>
    <name evidence="1" type="ORF">GGX14DRAFT_579459</name>
</gene>
<dbReference type="InterPro" id="IPR029063">
    <property type="entry name" value="SAM-dependent_MTases_sf"/>
</dbReference>
<dbReference type="GO" id="GO:0008168">
    <property type="term" value="F:methyltransferase activity"/>
    <property type="evidence" value="ECO:0007669"/>
    <property type="project" value="UniProtKB-KW"/>
</dbReference>
<proteinExistence type="predicted"/>
<evidence type="ECO:0000313" key="2">
    <source>
        <dbReference type="Proteomes" id="UP001219525"/>
    </source>
</evidence>
<dbReference type="SUPFAM" id="SSF53335">
    <property type="entry name" value="S-adenosyl-L-methionine-dependent methyltransferases"/>
    <property type="match status" value="1"/>
</dbReference>
<dbReference type="PANTHER" id="PTHR43591:SF24">
    <property type="entry name" value="2-METHOXY-6-POLYPRENYL-1,4-BENZOQUINOL METHYLASE, MITOCHONDRIAL"/>
    <property type="match status" value="1"/>
</dbReference>
<comment type="caution">
    <text evidence="1">The sequence shown here is derived from an EMBL/GenBank/DDBJ whole genome shotgun (WGS) entry which is preliminary data.</text>
</comment>
<name>A0AAD6UML3_9AGAR</name>
<keyword evidence="1" id="KW-0808">Transferase</keyword>
<accession>A0AAD6UML3</accession>
<dbReference type="Pfam" id="PF13489">
    <property type="entry name" value="Methyltransf_23"/>
    <property type="match status" value="1"/>
</dbReference>
<keyword evidence="1" id="KW-0489">Methyltransferase</keyword>
<dbReference type="EMBL" id="JARJCW010000141">
    <property type="protein sequence ID" value="KAJ7190865.1"/>
    <property type="molecule type" value="Genomic_DNA"/>
</dbReference>
<reference evidence="1" key="1">
    <citation type="submission" date="2023-03" db="EMBL/GenBank/DDBJ databases">
        <title>Massive genome expansion in bonnet fungi (Mycena s.s.) driven by repeated elements and novel gene families across ecological guilds.</title>
        <authorList>
            <consortium name="Lawrence Berkeley National Laboratory"/>
            <person name="Harder C.B."/>
            <person name="Miyauchi S."/>
            <person name="Viragh M."/>
            <person name="Kuo A."/>
            <person name="Thoen E."/>
            <person name="Andreopoulos B."/>
            <person name="Lu D."/>
            <person name="Skrede I."/>
            <person name="Drula E."/>
            <person name="Henrissat B."/>
            <person name="Morin E."/>
            <person name="Kohler A."/>
            <person name="Barry K."/>
            <person name="LaButti K."/>
            <person name="Morin E."/>
            <person name="Salamov A."/>
            <person name="Lipzen A."/>
            <person name="Mereny Z."/>
            <person name="Hegedus B."/>
            <person name="Baldrian P."/>
            <person name="Stursova M."/>
            <person name="Weitz H."/>
            <person name="Taylor A."/>
            <person name="Grigoriev I.V."/>
            <person name="Nagy L.G."/>
            <person name="Martin F."/>
            <person name="Kauserud H."/>
        </authorList>
    </citation>
    <scope>NUCLEOTIDE SEQUENCE</scope>
    <source>
        <strain evidence="1">9144</strain>
    </source>
</reference>
<protein>
    <submittedName>
        <fullName evidence="1">S-adenosyl-L-methionine-dependent methyltransferase</fullName>
    </submittedName>
</protein>